<dbReference type="Pfam" id="PF00004">
    <property type="entry name" value="AAA"/>
    <property type="match status" value="1"/>
</dbReference>
<dbReference type="STRING" id="1416801.SAMN05192553_103362"/>
<protein>
    <submittedName>
        <fullName evidence="2">ATPase family associated with various cellular activities (AAA)</fullName>
    </submittedName>
</protein>
<dbReference type="AlphaFoldDB" id="A0A1H6Y1T1"/>
<name>A0A1H6Y1T1_9BACT</name>
<sequence>MAELIDAFDAYNDLENYAYFAVCFDQLPSSLYFNARLKMERATMEKVLETIDLESQEMHVVFKDWHTRDTKEADKSEDFPCKYLLKSGVNKLLIWLVLESDKLEVDFLYDVSDLQLEQWILATNHKLRTTFGLDRSPDFKVLSRNENGFFTEGVKTDHFACDIQKMYNDDFVEINALIEDALESDKAGLILLHGVPGAGKTSYIKNLICKHVKKTFIFIQNEFINELLHPNFVSFLLKNQNAVLIIEDAEKVLTSREQVNETSVVSTILQLTDGLFSDYLNFKIICTFNTSIDKIDKALLRKGRMIAYYEFQPLVPEKANKLLSEMNYESTNTPMTLADIFNYQKKSFQQAKKGSIGFRK</sequence>
<dbReference type="GO" id="GO:0005524">
    <property type="term" value="F:ATP binding"/>
    <property type="evidence" value="ECO:0007669"/>
    <property type="project" value="InterPro"/>
</dbReference>
<dbReference type="RefSeq" id="WP_092173771.1">
    <property type="nucleotide sequence ID" value="NZ_FNZH01000003.1"/>
</dbReference>
<reference evidence="3" key="1">
    <citation type="submission" date="2016-10" db="EMBL/GenBank/DDBJ databases">
        <authorList>
            <person name="Varghese N."/>
            <person name="Submissions S."/>
        </authorList>
    </citation>
    <scope>NUCLEOTIDE SEQUENCE [LARGE SCALE GENOMIC DNA]</scope>
    <source>
        <strain evidence="3">IBRC-M 10761</strain>
    </source>
</reference>
<dbReference type="EMBL" id="FNZH01000003">
    <property type="protein sequence ID" value="SEJ34426.1"/>
    <property type="molecule type" value="Genomic_DNA"/>
</dbReference>
<evidence type="ECO:0000313" key="2">
    <source>
        <dbReference type="EMBL" id="SEJ34426.1"/>
    </source>
</evidence>
<dbReference type="InterPro" id="IPR027417">
    <property type="entry name" value="P-loop_NTPase"/>
</dbReference>
<dbReference type="Gene3D" id="3.40.50.300">
    <property type="entry name" value="P-loop containing nucleotide triphosphate hydrolases"/>
    <property type="match status" value="1"/>
</dbReference>
<dbReference type="SUPFAM" id="SSF52540">
    <property type="entry name" value="P-loop containing nucleoside triphosphate hydrolases"/>
    <property type="match status" value="1"/>
</dbReference>
<feature type="domain" description="ATPase AAA-type core" evidence="1">
    <location>
        <begin position="190"/>
        <end position="310"/>
    </location>
</feature>
<gene>
    <name evidence="2" type="ORF">SAMN05192553_103362</name>
</gene>
<dbReference type="Proteomes" id="UP000199403">
    <property type="component" value="Unassembled WGS sequence"/>
</dbReference>
<evidence type="ECO:0000259" key="1">
    <source>
        <dbReference type="Pfam" id="PF00004"/>
    </source>
</evidence>
<proteinExistence type="predicted"/>
<dbReference type="OrthoDB" id="9809379at2"/>
<organism evidence="2 3">
    <name type="scientific">Cyclobacterium xiamenense</name>
    <dbReference type="NCBI Taxonomy" id="1297121"/>
    <lineage>
        <taxon>Bacteria</taxon>
        <taxon>Pseudomonadati</taxon>
        <taxon>Bacteroidota</taxon>
        <taxon>Cytophagia</taxon>
        <taxon>Cytophagales</taxon>
        <taxon>Cyclobacteriaceae</taxon>
        <taxon>Cyclobacterium</taxon>
    </lineage>
</organism>
<keyword evidence="3" id="KW-1185">Reference proteome</keyword>
<evidence type="ECO:0000313" key="3">
    <source>
        <dbReference type="Proteomes" id="UP000199403"/>
    </source>
</evidence>
<accession>A0A1H6Y1T1</accession>
<dbReference type="GO" id="GO:0016887">
    <property type="term" value="F:ATP hydrolysis activity"/>
    <property type="evidence" value="ECO:0007669"/>
    <property type="project" value="InterPro"/>
</dbReference>
<dbReference type="InterPro" id="IPR003959">
    <property type="entry name" value="ATPase_AAA_core"/>
</dbReference>